<evidence type="ECO:0000256" key="5">
    <source>
        <dbReference type="ARBA" id="ARBA00022801"/>
    </source>
</evidence>
<sequence length="226" mass="24314">MVSAGTVPFPDGKIVGGIPTTIEQHPYQVSLEKYGSHNCGASLYRTNIVVTAAHCLQGNINAKYLSVRVKSYINHPDYNGSTYSNDIAVILLEEHAVLNSSVRTIELATTTPRTGTPAVVTGWGTEEFGVRVYPNHLIEVELKIVDAKECASSKYRYGRRIESNMVCAVAKGKDACQGDSGGPLVADNKLVGVVSWGNGCAFDGYPGVYADVAVFHTWIEDTAESI</sequence>
<dbReference type="GO" id="GO:0006508">
    <property type="term" value="P:proteolysis"/>
    <property type="evidence" value="ECO:0007669"/>
    <property type="project" value="UniProtKB-KW"/>
</dbReference>
<evidence type="ECO:0000259" key="9">
    <source>
        <dbReference type="PROSITE" id="PS50240"/>
    </source>
</evidence>
<dbReference type="InterPro" id="IPR001314">
    <property type="entry name" value="Peptidase_S1A"/>
</dbReference>
<reference evidence="11" key="1">
    <citation type="submission" date="2013-02" db="EMBL/GenBank/DDBJ databases">
        <authorList>
            <person name="Hughes D."/>
        </authorList>
    </citation>
    <scope>NUCLEOTIDE SEQUENCE</scope>
    <source>
        <strain>Durham</strain>
        <strain evidence="11">NC isolate 2 -- Noor lab</strain>
    </source>
</reference>
<dbReference type="InterPro" id="IPR043504">
    <property type="entry name" value="Peptidase_S1_PA_chymotrypsin"/>
</dbReference>
<dbReference type="Proteomes" id="UP000015102">
    <property type="component" value="Unassembled WGS sequence"/>
</dbReference>
<dbReference type="PRINTS" id="PR00722">
    <property type="entry name" value="CHYMOTRYPSIN"/>
</dbReference>
<dbReference type="HOGENOM" id="CLU_006842_7_1_1"/>
<organism evidence="10 11">
    <name type="scientific">Megaselia scalaris</name>
    <name type="common">Humpbacked fly</name>
    <name type="synonym">Phora scalaris</name>
    <dbReference type="NCBI Taxonomy" id="36166"/>
    <lineage>
        <taxon>Eukaryota</taxon>
        <taxon>Metazoa</taxon>
        <taxon>Ecdysozoa</taxon>
        <taxon>Arthropoda</taxon>
        <taxon>Hexapoda</taxon>
        <taxon>Insecta</taxon>
        <taxon>Pterygota</taxon>
        <taxon>Neoptera</taxon>
        <taxon>Endopterygota</taxon>
        <taxon>Diptera</taxon>
        <taxon>Brachycera</taxon>
        <taxon>Muscomorpha</taxon>
        <taxon>Platypezoidea</taxon>
        <taxon>Phoridae</taxon>
        <taxon>Megaseliini</taxon>
        <taxon>Megaselia</taxon>
    </lineage>
</organism>
<protein>
    <recommendedName>
        <fullName evidence="9">Peptidase S1 domain-containing protein</fullName>
    </recommendedName>
</protein>
<dbReference type="EnsemblMetazoa" id="MESCA006252-RA">
    <property type="protein sequence ID" value="MESCA006252-PA"/>
    <property type="gene ID" value="MESCA006252"/>
</dbReference>
<evidence type="ECO:0000256" key="6">
    <source>
        <dbReference type="ARBA" id="ARBA00022825"/>
    </source>
</evidence>
<dbReference type="InterPro" id="IPR001254">
    <property type="entry name" value="Trypsin_dom"/>
</dbReference>
<dbReference type="STRING" id="36166.T1GRG8"/>
<keyword evidence="5 8" id="KW-0378">Hydrolase</keyword>
<keyword evidence="6 8" id="KW-0720">Serine protease</keyword>
<dbReference type="PROSITE" id="PS50240">
    <property type="entry name" value="TRYPSIN_DOM"/>
    <property type="match status" value="1"/>
</dbReference>
<dbReference type="InterPro" id="IPR050430">
    <property type="entry name" value="Peptidase_S1"/>
</dbReference>
<dbReference type="EMBL" id="CAQQ02190382">
    <property type="status" value="NOT_ANNOTATED_CDS"/>
    <property type="molecule type" value="Genomic_DNA"/>
</dbReference>
<evidence type="ECO:0000313" key="10">
    <source>
        <dbReference type="EnsemblMetazoa" id="MESCA006252-PA"/>
    </source>
</evidence>
<dbReference type="GO" id="GO:0004252">
    <property type="term" value="F:serine-type endopeptidase activity"/>
    <property type="evidence" value="ECO:0007669"/>
    <property type="project" value="InterPro"/>
</dbReference>
<dbReference type="InterPro" id="IPR033116">
    <property type="entry name" value="TRYPSIN_SER"/>
</dbReference>
<dbReference type="GO" id="GO:0005576">
    <property type="term" value="C:extracellular region"/>
    <property type="evidence" value="ECO:0007669"/>
    <property type="project" value="UniProtKB-SubCell"/>
</dbReference>
<evidence type="ECO:0000256" key="3">
    <source>
        <dbReference type="ARBA" id="ARBA00022525"/>
    </source>
</evidence>
<comment type="subcellular location">
    <subcellularLocation>
        <location evidence="1">Secreted</location>
    </subcellularLocation>
</comment>
<dbReference type="OMA" id="ECASKEY"/>
<dbReference type="PANTHER" id="PTHR24276">
    <property type="entry name" value="POLYSERASE-RELATED"/>
    <property type="match status" value="1"/>
</dbReference>
<dbReference type="PANTHER" id="PTHR24276:SF91">
    <property type="entry name" value="AT26814P-RELATED"/>
    <property type="match status" value="1"/>
</dbReference>
<accession>T1GRG8</accession>
<evidence type="ECO:0000256" key="2">
    <source>
        <dbReference type="ARBA" id="ARBA00007664"/>
    </source>
</evidence>
<dbReference type="InterPro" id="IPR009003">
    <property type="entry name" value="Peptidase_S1_PA"/>
</dbReference>
<evidence type="ECO:0000256" key="4">
    <source>
        <dbReference type="ARBA" id="ARBA00022670"/>
    </source>
</evidence>
<feature type="domain" description="Peptidase S1" evidence="9">
    <location>
        <begin position="14"/>
        <end position="224"/>
    </location>
</feature>
<evidence type="ECO:0000256" key="8">
    <source>
        <dbReference type="RuleBase" id="RU363034"/>
    </source>
</evidence>
<keyword evidence="4 8" id="KW-0645">Protease</keyword>
<evidence type="ECO:0000256" key="1">
    <source>
        <dbReference type="ARBA" id="ARBA00004613"/>
    </source>
</evidence>
<dbReference type="PROSITE" id="PS00135">
    <property type="entry name" value="TRYPSIN_SER"/>
    <property type="match status" value="1"/>
</dbReference>
<keyword evidence="11" id="KW-1185">Reference proteome</keyword>
<dbReference type="PROSITE" id="PS00134">
    <property type="entry name" value="TRYPSIN_HIS"/>
    <property type="match status" value="1"/>
</dbReference>
<dbReference type="SUPFAM" id="SSF50494">
    <property type="entry name" value="Trypsin-like serine proteases"/>
    <property type="match status" value="1"/>
</dbReference>
<dbReference type="CDD" id="cd00190">
    <property type="entry name" value="Tryp_SPc"/>
    <property type="match status" value="1"/>
</dbReference>
<comment type="similarity">
    <text evidence="2">Belongs to the peptidase S1 family.</text>
</comment>
<keyword evidence="7" id="KW-1015">Disulfide bond</keyword>
<dbReference type="AlphaFoldDB" id="T1GRG8"/>
<dbReference type="SMART" id="SM00020">
    <property type="entry name" value="Tryp_SPc"/>
    <property type="match status" value="1"/>
</dbReference>
<evidence type="ECO:0000313" key="11">
    <source>
        <dbReference type="Proteomes" id="UP000015102"/>
    </source>
</evidence>
<dbReference type="Gene3D" id="2.40.10.10">
    <property type="entry name" value="Trypsin-like serine proteases"/>
    <property type="match status" value="3"/>
</dbReference>
<name>T1GRG8_MEGSC</name>
<dbReference type="Pfam" id="PF00089">
    <property type="entry name" value="Trypsin"/>
    <property type="match status" value="1"/>
</dbReference>
<dbReference type="InterPro" id="IPR018114">
    <property type="entry name" value="TRYPSIN_HIS"/>
</dbReference>
<proteinExistence type="inferred from homology"/>
<keyword evidence="3" id="KW-0964">Secreted</keyword>
<reference evidence="10" key="2">
    <citation type="submission" date="2015-06" db="UniProtKB">
        <authorList>
            <consortium name="EnsemblMetazoa"/>
        </authorList>
    </citation>
    <scope>IDENTIFICATION</scope>
</reference>
<evidence type="ECO:0000256" key="7">
    <source>
        <dbReference type="ARBA" id="ARBA00023157"/>
    </source>
</evidence>